<sequence>MDRLAAHKLPPGDTSGFLGTSPNLSKTSNWDATSVAPGGTRCAARRQRKRQGCTRRVAPGERGHPTRRKQIGRGPRSCVVPSGVRSLPGGLEAQVHLATK</sequence>
<dbReference type="AlphaFoldDB" id="A0A4D6LNC2"/>
<protein>
    <submittedName>
        <fullName evidence="2">Uncharacterized protein</fullName>
    </submittedName>
</protein>
<feature type="compositionally biased region" description="Basic residues" evidence="1">
    <location>
        <begin position="43"/>
        <end position="53"/>
    </location>
</feature>
<dbReference type="Proteomes" id="UP000501690">
    <property type="component" value="Linkage Group LG4"/>
</dbReference>
<organism evidence="2 3">
    <name type="scientific">Vigna unguiculata</name>
    <name type="common">Cowpea</name>
    <dbReference type="NCBI Taxonomy" id="3917"/>
    <lineage>
        <taxon>Eukaryota</taxon>
        <taxon>Viridiplantae</taxon>
        <taxon>Streptophyta</taxon>
        <taxon>Embryophyta</taxon>
        <taxon>Tracheophyta</taxon>
        <taxon>Spermatophyta</taxon>
        <taxon>Magnoliopsida</taxon>
        <taxon>eudicotyledons</taxon>
        <taxon>Gunneridae</taxon>
        <taxon>Pentapetalae</taxon>
        <taxon>rosids</taxon>
        <taxon>fabids</taxon>
        <taxon>Fabales</taxon>
        <taxon>Fabaceae</taxon>
        <taxon>Papilionoideae</taxon>
        <taxon>50 kb inversion clade</taxon>
        <taxon>NPAAA clade</taxon>
        <taxon>indigoferoid/millettioid clade</taxon>
        <taxon>Phaseoleae</taxon>
        <taxon>Vigna</taxon>
    </lineage>
</organism>
<proteinExistence type="predicted"/>
<reference evidence="2 3" key="1">
    <citation type="submission" date="2019-04" db="EMBL/GenBank/DDBJ databases">
        <title>An improved genome assembly and genetic linkage map for asparagus bean, Vigna unguiculata ssp. sesquipedialis.</title>
        <authorList>
            <person name="Xia Q."/>
            <person name="Zhang R."/>
            <person name="Dong Y."/>
        </authorList>
    </citation>
    <scope>NUCLEOTIDE SEQUENCE [LARGE SCALE GENOMIC DNA]</scope>
    <source>
        <tissue evidence="2">Leaf</tissue>
    </source>
</reference>
<feature type="compositionally biased region" description="Polar residues" evidence="1">
    <location>
        <begin position="17"/>
        <end position="32"/>
    </location>
</feature>
<dbReference type="EMBL" id="CP039348">
    <property type="protein sequence ID" value="QCD89958.1"/>
    <property type="molecule type" value="Genomic_DNA"/>
</dbReference>
<gene>
    <name evidence="2" type="ORF">DEO72_LG4g910</name>
</gene>
<evidence type="ECO:0000313" key="2">
    <source>
        <dbReference type="EMBL" id="QCD89958.1"/>
    </source>
</evidence>
<accession>A0A4D6LNC2</accession>
<keyword evidence="3" id="KW-1185">Reference proteome</keyword>
<evidence type="ECO:0000256" key="1">
    <source>
        <dbReference type="SAM" id="MobiDB-lite"/>
    </source>
</evidence>
<name>A0A4D6LNC2_VIGUN</name>
<evidence type="ECO:0000313" key="3">
    <source>
        <dbReference type="Proteomes" id="UP000501690"/>
    </source>
</evidence>
<feature type="region of interest" description="Disordered" evidence="1">
    <location>
        <begin position="1"/>
        <end position="83"/>
    </location>
</feature>